<dbReference type="AlphaFoldDB" id="A0A511JMR5"/>
<dbReference type="Gene3D" id="3.90.25.10">
    <property type="entry name" value="UDP-galactose 4-epimerase, domain 1"/>
    <property type="match status" value="1"/>
</dbReference>
<feature type="domain" description="NAD(P)-binding" evidence="1">
    <location>
        <begin position="9"/>
        <end position="145"/>
    </location>
</feature>
<gene>
    <name evidence="2" type="ORF">CTE05_28590</name>
</gene>
<dbReference type="EMBL" id="BJWH01000016">
    <property type="protein sequence ID" value="GEL99312.1"/>
    <property type="molecule type" value="Genomic_DNA"/>
</dbReference>
<dbReference type="RefSeq" id="WP_146846974.1">
    <property type="nucleotide sequence ID" value="NZ_BJWH01000016.1"/>
</dbReference>
<accession>A0A511JMR5</accession>
<dbReference type="InterPro" id="IPR036291">
    <property type="entry name" value="NAD(P)-bd_dom_sf"/>
</dbReference>
<dbReference type="Gene3D" id="3.40.50.720">
    <property type="entry name" value="NAD(P)-binding Rossmann-like Domain"/>
    <property type="match status" value="1"/>
</dbReference>
<dbReference type="PANTHER" id="PTHR43162">
    <property type="match status" value="1"/>
</dbReference>
<dbReference type="InterPro" id="IPR051604">
    <property type="entry name" value="Ergot_Alk_Oxidoreductase"/>
</dbReference>
<dbReference type="InterPro" id="IPR016040">
    <property type="entry name" value="NAD(P)-bd_dom"/>
</dbReference>
<evidence type="ECO:0000259" key="1">
    <source>
        <dbReference type="Pfam" id="PF13460"/>
    </source>
</evidence>
<evidence type="ECO:0000313" key="2">
    <source>
        <dbReference type="EMBL" id="GEL99312.1"/>
    </source>
</evidence>
<sequence>MKIVVTTPTRNVGSLLAPILVRAGVRPTLLARDATRIDPALRDACDVVEADQGDADAVAAATRDADALYWVDPPTPDDDPLDGYRRMGESAAHAVRTNRIRRVVFQSSVGAEARQGFGEIDGLGLTEELLDATGADVTHLRNGWFFSNLLMDPDSIRAGVLTTTHPVDRPLAWVAPLDIATVAATRLLSSDRHGVQTLGVHGPADLTFAQVATIVGDAVGRPVAAQQVGEQDQARALSGFGMTPAQVDATLGMTRGFDDGFVPADPRSIATTTPTTLGAWAYEHLRPALAS</sequence>
<proteinExistence type="predicted"/>
<dbReference type="OrthoDB" id="4632815at2"/>
<dbReference type="Proteomes" id="UP000321049">
    <property type="component" value="Unassembled WGS sequence"/>
</dbReference>
<dbReference type="Pfam" id="PF13460">
    <property type="entry name" value="NAD_binding_10"/>
    <property type="match status" value="1"/>
</dbReference>
<protein>
    <recommendedName>
        <fullName evidence="1">NAD(P)-binding domain-containing protein</fullName>
    </recommendedName>
</protein>
<keyword evidence="3" id="KW-1185">Reference proteome</keyword>
<name>A0A511JMR5_9CELL</name>
<organism evidence="2 3">
    <name type="scientific">Cellulomonas terrae</name>
    <dbReference type="NCBI Taxonomy" id="311234"/>
    <lineage>
        <taxon>Bacteria</taxon>
        <taxon>Bacillati</taxon>
        <taxon>Actinomycetota</taxon>
        <taxon>Actinomycetes</taxon>
        <taxon>Micrococcales</taxon>
        <taxon>Cellulomonadaceae</taxon>
        <taxon>Cellulomonas</taxon>
    </lineage>
</organism>
<dbReference type="PANTHER" id="PTHR43162:SF1">
    <property type="entry name" value="PRESTALK A DIFFERENTIATION PROTEIN A"/>
    <property type="match status" value="1"/>
</dbReference>
<dbReference type="SUPFAM" id="SSF51735">
    <property type="entry name" value="NAD(P)-binding Rossmann-fold domains"/>
    <property type="match status" value="1"/>
</dbReference>
<evidence type="ECO:0000313" key="3">
    <source>
        <dbReference type="Proteomes" id="UP000321049"/>
    </source>
</evidence>
<reference evidence="2 3" key="1">
    <citation type="submission" date="2019-07" db="EMBL/GenBank/DDBJ databases">
        <title>Whole genome shotgun sequence of Cellulomonas terrae NBRC 100819.</title>
        <authorList>
            <person name="Hosoyama A."/>
            <person name="Uohara A."/>
            <person name="Ohji S."/>
            <person name="Ichikawa N."/>
        </authorList>
    </citation>
    <scope>NUCLEOTIDE SEQUENCE [LARGE SCALE GENOMIC DNA]</scope>
    <source>
        <strain evidence="2 3">NBRC 100819</strain>
    </source>
</reference>
<comment type="caution">
    <text evidence="2">The sequence shown here is derived from an EMBL/GenBank/DDBJ whole genome shotgun (WGS) entry which is preliminary data.</text>
</comment>